<dbReference type="Gene3D" id="3.30.590.10">
    <property type="entry name" value="Glutamine synthetase/guanido kinase, catalytic domain"/>
    <property type="match status" value="1"/>
</dbReference>
<comment type="caution">
    <text evidence="5">The sequence shown here is derived from an EMBL/GenBank/DDBJ whole genome shotgun (WGS) entry which is preliminary data.</text>
</comment>
<keyword evidence="6" id="KW-1185">Reference proteome</keyword>
<dbReference type="InterPro" id="IPR040577">
    <property type="entry name" value="Gln-synt_C"/>
</dbReference>
<dbReference type="Proteomes" id="UP000269352">
    <property type="component" value="Unassembled WGS sequence"/>
</dbReference>
<dbReference type="PANTHER" id="PTHR42974">
    <property type="entry name" value="GLUTAMINE SYNTHETASE"/>
    <property type="match status" value="1"/>
</dbReference>
<dbReference type="GO" id="GO:0006542">
    <property type="term" value="P:glutamine biosynthetic process"/>
    <property type="evidence" value="ECO:0007669"/>
    <property type="project" value="InterPro"/>
</dbReference>
<dbReference type="Pfam" id="PF00120">
    <property type="entry name" value="Gln-synt_C"/>
    <property type="match status" value="1"/>
</dbReference>
<evidence type="ECO:0000313" key="6">
    <source>
        <dbReference type="Proteomes" id="UP000269352"/>
    </source>
</evidence>
<accession>A0A388TAB6</accession>
<comment type="similarity">
    <text evidence="1 2">Belongs to the glutamine synthetase family.</text>
</comment>
<dbReference type="EMBL" id="BGZN01000005">
    <property type="protein sequence ID" value="GBR73046.1"/>
    <property type="molecule type" value="Genomic_DNA"/>
</dbReference>
<dbReference type="GO" id="GO:0004356">
    <property type="term" value="F:glutamine synthetase activity"/>
    <property type="evidence" value="ECO:0007669"/>
    <property type="project" value="InterPro"/>
</dbReference>
<name>A0A388TAB6_TERA1</name>
<dbReference type="InterPro" id="IPR014746">
    <property type="entry name" value="Gln_synth/guanido_kin_cat_dom"/>
</dbReference>
<feature type="domain" description="GS beta-grasp" evidence="3">
    <location>
        <begin position="68"/>
        <end position="162"/>
    </location>
</feature>
<evidence type="ECO:0000259" key="3">
    <source>
        <dbReference type="PROSITE" id="PS51986"/>
    </source>
</evidence>
<dbReference type="PROSITE" id="PS51987">
    <property type="entry name" value="GS_CATALYTIC"/>
    <property type="match status" value="1"/>
</dbReference>
<sequence length="705" mass="77122">MGCCEKKPDITELFGSNVFNDKVMKERLPKDTYKALKKVLAGQSELTADVADVVANAIKDWAIEKGASHYTHWFQPLTNITAEKHDSFINPTEDGGIIMEFSGKQLIKGEPDASSFPSGGLRATFEARGYTAWDVTSPVFLKTDAAGDVTLCIPTAFCSYTGHALDKKTPLLRSMSAVSKQALRVLKTFGNKTASAVLSTVGPEQEYFLVDKKYYLERLDLIMSGRTLFGAPSPKGQELEDQYFGSIKDRVSAFMKDLDIELWKMGILAKTKHNEVAPSQFEIAPVFSTTNIAADHNQLLMETIQKIALRHEMVCLLHEKPYAGINGNGKHNNWSLSTDDGQNLLEPGKTPEENEQFLAFCAAVIKAVDTHADILRATCATSGNDHRLGANEAPPGIISIFLGELLTEVLFGIASGKKVKTGGKEFLKIGVDTLPALPLDNSDRNRTSPFAFTGNKFEFRMVGSSASISGPNVALNTIVAEALDELANRLEKAKDVNTEVAAYVKEVIEKHGRVIFNGNGYTEEWPQEAGKRGLPNVKNSVDALKAYLTPKAQKLFEKYGVLTKEELHSRYEIYVEQYYKHINIEALCASKMSRTLYIPTALKLAAKLAKQIKVVKEAGVSSKVQEALLGKVSKLLEAIDKKTSVLETAAAKAKAAGDATDQATIARDEVFAALAALREDVDALEIITPAALWPVPTYGDMLFKL</sequence>
<gene>
    <name evidence="5" type="primary">glnA</name>
    <name evidence="5" type="ORF">NO1_0500</name>
</gene>
<dbReference type="SMART" id="SM01230">
    <property type="entry name" value="Gln-synt_C"/>
    <property type="match status" value="1"/>
</dbReference>
<dbReference type="PROSITE" id="PS51986">
    <property type="entry name" value="GS_BETA_GRASP"/>
    <property type="match status" value="1"/>
</dbReference>
<dbReference type="InterPro" id="IPR008147">
    <property type="entry name" value="Gln_synt_N"/>
</dbReference>
<protein>
    <submittedName>
        <fullName evidence="5">Glutamine synthetase type III</fullName>
    </submittedName>
</protein>
<dbReference type="PROSITE" id="PS00181">
    <property type="entry name" value="GLNA_ATP"/>
    <property type="match status" value="1"/>
</dbReference>
<dbReference type="PANTHER" id="PTHR42974:SF1">
    <property type="entry name" value="TYPE-3 GLUTAMINE SYNTHETASE"/>
    <property type="match status" value="1"/>
</dbReference>
<dbReference type="InterPro" id="IPR008146">
    <property type="entry name" value="Gln_synth_cat_dom"/>
</dbReference>
<dbReference type="InterPro" id="IPR027303">
    <property type="entry name" value="Gln_synth_gly_rich_site"/>
</dbReference>
<dbReference type="InterPro" id="IPR052725">
    <property type="entry name" value="GS_Type-3"/>
</dbReference>
<evidence type="ECO:0000313" key="5">
    <source>
        <dbReference type="EMBL" id="GBR73046.1"/>
    </source>
</evidence>
<dbReference type="Pfam" id="PF18318">
    <property type="entry name" value="Gln-synt_C-ter"/>
    <property type="match status" value="1"/>
</dbReference>
<dbReference type="AlphaFoldDB" id="A0A388TAB6"/>
<organism evidence="5 6">
    <name type="scientific">Termititenax aidoneus</name>
    <dbReference type="NCBI Taxonomy" id="2218524"/>
    <lineage>
        <taxon>Bacteria</taxon>
        <taxon>Bacillati</taxon>
        <taxon>Candidatus Margulisiibacteriota</taxon>
        <taxon>Candidatus Termititenacia</taxon>
        <taxon>Candidatus Termititenacales</taxon>
        <taxon>Candidatus Termititenacaceae</taxon>
        <taxon>Candidatus Termititenax</taxon>
    </lineage>
</organism>
<proteinExistence type="inferred from homology"/>
<evidence type="ECO:0000256" key="2">
    <source>
        <dbReference type="RuleBase" id="RU000384"/>
    </source>
</evidence>
<feature type="domain" description="GS catalytic" evidence="4">
    <location>
        <begin position="167"/>
        <end position="597"/>
    </location>
</feature>
<dbReference type="Pfam" id="PF12437">
    <property type="entry name" value="GSIII_N"/>
    <property type="match status" value="1"/>
</dbReference>
<dbReference type="Gene3D" id="1.20.120.1560">
    <property type="match status" value="1"/>
</dbReference>
<dbReference type="InterPro" id="IPR022147">
    <property type="entry name" value="GSIII_N"/>
</dbReference>
<reference evidence="5 6" key="1">
    <citation type="journal article" date="2019" name="ISME J.">
        <title>Genome analyses of uncultured TG2/ZB3 bacteria in 'Margulisbacteria' specifically attached to ectosymbiotic spirochetes of protists in the termite gut.</title>
        <authorList>
            <person name="Utami Y.D."/>
            <person name="Kuwahara H."/>
            <person name="Igai K."/>
            <person name="Murakami T."/>
            <person name="Sugaya K."/>
            <person name="Morikawa T."/>
            <person name="Nagura Y."/>
            <person name="Yuki M."/>
            <person name="Deevong P."/>
            <person name="Inoue T."/>
            <person name="Kihara K."/>
            <person name="Lo N."/>
            <person name="Yamada A."/>
            <person name="Ohkuma M."/>
            <person name="Hongoh Y."/>
        </authorList>
    </citation>
    <scope>NUCLEOTIDE SEQUENCE [LARGE SCALE GENOMIC DNA]</scope>
    <source>
        <strain evidence="5">NkOx7-01</strain>
    </source>
</reference>
<evidence type="ECO:0000256" key="1">
    <source>
        <dbReference type="PROSITE-ProRule" id="PRU01330"/>
    </source>
</evidence>
<evidence type="ECO:0000259" key="4">
    <source>
        <dbReference type="PROSITE" id="PS51987"/>
    </source>
</evidence>
<dbReference type="SUPFAM" id="SSF55931">
    <property type="entry name" value="Glutamine synthetase/guanido kinase"/>
    <property type="match status" value="1"/>
</dbReference>